<accession>A0A2P4Y1H9</accession>
<sequence>MQKFYESIPKSKLKKFPQNDHFELPFHMEIKHHSLHNCSSEKMLYQDRHTHKTNETFCDHLKNTIDIIQVIEEGMVPAMSEYDSGTSKLIIFDDLAIERTRTLRCHSSGNYFHWEYNMRMRLARKGLLAHVQVIKAENKIT</sequence>
<organism evidence="1 2">
    <name type="scientific">Phytophthora palmivora</name>
    <dbReference type="NCBI Taxonomy" id="4796"/>
    <lineage>
        <taxon>Eukaryota</taxon>
        <taxon>Sar</taxon>
        <taxon>Stramenopiles</taxon>
        <taxon>Oomycota</taxon>
        <taxon>Peronosporomycetes</taxon>
        <taxon>Peronosporales</taxon>
        <taxon>Peronosporaceae</taxon>
        <taxon>Phytophthora</taxon>
    </lineage>
</organism>
<dbReference type="OrthoDB" id="103805at2759"/>
<reference evidence="1 2" key="1">
    <citation type="journal article" date="2017" name="Genome Biol. Evol.">
        <title>Phytophthora megakarya and P. palmivora, closely related causal agents of cacao black pod rot, underwent increases in genome sizes and gene numbers by different mechanisms.</title>
        <authorList>
            <person name="Ali S.S."/>
            <person name="Shao J."/>
            <person name="Lary D.J."/>
            <person name="Kronmiller B."/>
            <person name="Shen D."/>
            <person name="Strem M.D."/>
            <person name="Amoako-Attah I."/>
            <person name="Akrofi A.Y."/>
            <person name="Begoude B.A."/>
            <person name="Ten Hoopen G.M."/>
            <person name="Coulibaly K."/>
            <person name="Kebe B.I."/>
            <person name="Melnick R.L."/>
            <person name="Guiltinan M.J."/>
            <person name="Tyler B.M."/>
            <person name="Meinhardt L.W."/>
            <person name="Bailey B.A."/>
        </authorList>
    </citation>
    <scope>NUCLEOTIDE SEQUENCE [LARGE SCALE GENOMIC DNA]</scope>
    <source>
        <strain evidence="2">sbr112.9</strain>
    </source>
</reference>
<comment type="caution">
    <text evidence="1">The sequence shown here is derived from an EMBL/GenBank/DDBJ whole genome shotgun (WGS) entry which is preliminary data.</text>
</comment>
<gene>
    <name evidence="1" type="ORF">PHPALM_11752</name>
</gene>
<dbReference type="Proteomes" id="UP000237271">
    <property type="component" value="Unassembled WGS sequence"/>
</dbReference>
<protein>
    <submittedName>
        <fullName evidence="1">Uncharacterized protein</fullName>
    </submittedName>
</protein>
<evidence type="ECO:0000313" key="2">
    <source>
        <dbReference type="Proteomes" id="UP000237271"/>
    </source>
</evidence>
<dbReference type="AlphaFoldDB" id="A0A2P4Y1H9"/>
<evidence type="ECO:0000313" key="1">
    <source>
        <dbReference type="EMBL" id="POM71651.1"/>
    </source>
</evidence>
<proteinExistence type="predicted"/>
<keyword evidence="2" id="KW-1185">Reference proteome</keyword>
<dbReference type="EMBL" id="NCKW01006440">
    <property type="protein sequence ID" value="POM71651.1"/>
    <property type="molecule type" value="Genomic_DNA"/>
</dbReference>
<name>A0A2P4Y1H9_9STRA</name>